<gene>
    <name evidence="3" type="ORF">J5Y09_00820</name>
</gene>
<proteinExistence type="predicted"/>
<organism evidence="3 4">
    <name type="scientific">Roseomonas nitratireducens</name>
    <dbReference type="NCBI Taxonomy" id="2820810"/>
    <lineage>
        <taxon>Bacteria</taxon>
        <taxon>Pseudomonadati</taxon>
        <taxon>Pseudomonadota</taxon>
        <taxon>Alphaproteobacteria</taxon>
        <taxon>Acetobacterales</taxon>
        <taxon>Roseomonadaceae</taxon>
        <taxon>Roseomonas</taxon>
    </lineage>
</organism>
<dbReference type="Proteomes" id="UP000680815">
    <property type="component" value="Unassembled WGS sequence"/>
</dbReference>
<reference evidence="3 4" key="1">
    <citation type="submission" date="2021-03" db="EMBL/GenBank/DDBJ databases">
        <authorList>
            <person name="So Y."/>
        </authorList>
    </citation>
    <scope>NUCLEOTIDE SEQUENCE [LARGE SCALE GENOMIC DNA]</scope>
    <source>
        <strain evidence="3 4">PWR1</strain>
    </source>
</reference>
<feature type="compositionally biased region" description="Low complexity" evidence="1">
    <location>
        <begin position="127"/>
        <end position="137"/>
    </location>
</feature>
<dbReference type="EMBL" id="JAGIYZ010000001">
    <property type="protein sequence ID" value="MBP0462439.1"/>
    <property type="molecule type" value="Genomic_DNA"/>
</dbReference>
<evidence type="ECO:0000256" key="2">
    <source>
        <dbReference type="SAM" id="SignalP"/>
    </source>
</evidence>
<protein>
    <recommendedName>
        <fullName evidence="5">Secreted protein</fullName>
    </recommendedName>
</protein>
<accession>A0ABS4AM57</accession>
<keyword evidence="4" id="KW-1185">Reference proteome</keyword>
<evidence type="ECO:0008006" key="5">
    <source>
        <dbReference type="Google" id="ProtNLM"/>
    </source>
</evidence>
<feature type="signal peptide" evidence="2">
    <location>
        <begin position="1"/>
        <end position="24"/>
    </location>
</feature>
<keyword evidence="2" id="KW-0732">Signal</keyword>
<sequence>MLMRRLVTAAAAAFLALGALPAGAQAQTGDPSFNLVNRSARTIYEAYASLTTDQNWGQDRLGTNVVPAGRSFVVRLPQGPCMYDVRVVYDRQGGPSEERRNINLCNVTELAFDGRQAQQGGPGQQGGQAPQQQARPPQGGPSGNPSFNLVNQGRTTVMQVFASLTTDNNWGPDRLGADTVAPGAVYPVRLPEGPCMYDIRFVYDSGQPQERRNVNLCEITNITVPLQ</sequence>
<evidence type="ECO:0000256" key="1">
    <source>
        <dbReference type="SAM" id="MobiDB-lite"/>
    </source>
</evidence>
<name>A0ABS4AM57_9PROT</name>
<feature type="chain" id="PRO_5046110616" description="Secreted protein" evidence="2">
    <location>
        <begin position="25"/>
        <end position="227"/>
    </location>
</feature>
<evidence type="ECO:0000313" key="3">
    <source>
        <dbReference type="EMBL" id="MBP0462439.1"/>
    </source>
</evidence>
<comment type="caution">
    <text evidence="3">The sequence shown here is derived from an EMBL/GenBank/DDBJ whole genome shotgun (WGS) entry which is preliminary data.</text>
</comment>
<feature type="region of interest" description="Disordered" evidence="1">
    <location>
        <begin position="116"/>
        <end position="150"/>
    </location>
</feature>
<dbReference type="RefSeq" id="WP_209349814.1">
    <property type="nucleotide sequence ID" value="NZ_JAGIYZ010000001.1"/>
</dbReference>
<evidence type="ECO:0000313" key="4">
    <source>
        <dbReference type="Proteomes" id="UP000680815"/>
    </source>
</evidence>